<accession>A0A139IKE8</accession>
<protein>
    <submittedName>
        <fullName evidence="2">Uncharacterized protein</fullName>
    </submittedName>
</protein>
<proteinExistence type="predicted"/>
<reference evidence="2 3" key="1">
    <citation type="submission" date="2015-07" db="EMBL/GenBank/DDBJ databases">
        <title>Comparative genomics of the Sigatoka disease complex on banana suggests a link between parallel evolutionary changes in Pseudocercospora fijiensis and Pseudocercospora eumusae and increased virulence on the banana host.</title>
        <authorList>
            <person name="Chang T.-C."/>
            <person name="Salvucci A."/>
            <person name="Crous P.W."/>
            <person name="Stergiopoulos I."/>
        </authorList>
    </citation>
    <scope>NUCLEOTIDE SEQUENCE [LARGE SCALE GENOMIC DNA]</scope>
    <source>
        <strain evidence="2 3">CBS 116634</strain>
    </source>
</reference>
<keyword evidence="3" id="KW-1185">Reference proteome</keyword>
<dbReference type="Proteomes" id="UP000073492">
    <property type="component" value="Unassembled WGS sequence"/>
</dbReference>
<comment type="caution">
    <text evidence="2">The sequence shown here is derived from an EMBL/GenBank/DDBJ whole genome shotgun (WGS) entry which is preliminary data.</text>
</comment>
<organism evidence="2 3">
    <name type="scientific">Pseudocercospora musae</name>
    <dbReference type="NCBI Taxonomy" id="113226"/>
    <lineage>
        <taxon>Eukaryota</taxon>
        <taxon>Fungi</taxon>
        <taxon>Dikarya</taxon>
        <taxon>Ascomycota</taxon>
        <taxon>Pezizomycotina</taxon>
        <taxon>Dothideomycetes</taxon>
        <taxon>Dothideomycetidae</taxon>
        <taxon>Mycosphaerellales</taxon>
        <taxon>Mycosphaerellaceae</taxon>
        <taxon>Pseudocercospora</taxon>
    </lineage>
</organism>
<feature type="region of interest" description="Disordered" evidence="1">
    <location>
        <begin position="1"/>
        <end position="39"/>
    </location>
</feature>
<name>A0A139IKE8_9PEZI</name>
<evidence type="ECO:0000256" key="1">
    <source>
        <dbReference type="SAM" id="MobiDB-lite"/>
    </source>
</evidence>
<evidence type="ECO:0000313" key="2">
    <source>
        <dbReference type="EMBL" id="KXT15211.1"/>
    </source>
</evidence>
<dbReference type="AlphaFoldDB" id="A0A139IKE8"/>
<sequence length="90" mass="10216">MKRRQKDPSPMQKQSPSAQRSQQTTWPAQISSPRLGSQSHPVEFFDRYIVLGRTYLNPPSAQLNKALPAHNTIELLAYNILPAHLQHKTA</sequence>
<dbReference type="EMBL" id="LFZO01000063">
    <property type="protein sequence ID" value="KXT15211.1"/>
    <property type="molecule type" value="Genomic_DNA"/>
</dbReference>
<feature type="compositionally biased region" description="Polar residues" evidence="1">
    <location>
        <begin position="11"/>
        <end position="39"/>
    </location>
</feature>
<gene>
    <name evidence="2" type="ORF">AC579_1353</name>
</gene>
<evidence type="ECO:0000313" key="3">
    <source>
        <dbReference type="Proteomes" id="UP000073492"/>
    </source>
</evidence>